<comment type="caution">
    <text evidence="1">The sequence shown here is derived from an EMBL/GenBank/DDBJ whole genome shotgun (WGS) entry which is preliminary data.</text>
</comment>
<dbReference type="RefSeq" id="WP_227703712.1">
    <property type="nucleotide sequence ID" value="NZ_JBEAAL010000002.1"/>
</dbReference>
<organism evidence="1 2">
    <name type="scientific">Neorhizobium phenanthreniclasticum</name>
    <dbReference type="NCBI Taxonomy" id="3157917"/>
    <lineage>
        <taxon>Bacteria</taxon>
        <taxon>Pseudomonadati</taxon>
        <taxon>Pseudomonadota</taxon>
        <taxon>Alphaproteobacteria</taxon>
        <taxon>Hyphomicrobiales</taxon>
        <taxon>Rhizobiaceae</taxon>
        <taxon>Rhizobium/Agrobacterium group</taxon>
        <taxon>Neorhizobium</taxon>
    </lineage>
</organism>
<name>A0ABV0LXM5_9HYPH</name>
<evidence type="ECO:0000313" key="1">
    <source>
        <dbReference type="EMBL" id="MEQ1404354.1"/>
    </source>
</evidence>
<protein>
    <recommendedName>
        <fullName evidence="3">Ribbon-helix-helix protein CopG domain-containing protein</fullName>
    </recommendedName>
</protein>
<evidence type="ECO:0000313" key="2">
    <source>
        <dbReference type="Proteomes" id="UP001496627"/>
    </source>
</evidence>
<accession>A0ABV0LXM5</accession>
<gene>
    <name evidence="1" type="ORF">ABK249_05365</name>
</gene>
<sequence length="98" mass="10802">MSSEEDDRSDQSRRVAEAAAKVVDPELMDALRQAAAHAWNTGEVKFDLQIASAIQAIAKELGVTRDEAVRLMVREWLEGNAYSPVRRQGEDDDTGGKT</sequence>
<evidence type="ECO:0008006" key="3">
    <source>
        <dbReference type="Google" id="ProtNLM"/>
    </source>
</evidence>
<dbReference type="EMBL" id="JBEAAL010000002">
    <property type="protein sequence ID" value="MEQ1404354.1"/>
    <property type="molecule type" value="Genomic_DNA"/>
</dbReference>
<keyword evidence="2" id="KW-1185">Reference proteome</keyword>
<reference evidence="1 2" key="1">
    <citation type="submission" date="2024-05" db="EMBL/GenBank/DDBJ databases">
        <title>Neorhizobium sp. Rsf11, a plant growth promoting and heavy metal resistant PAH-degrader.</title>
        <authorList>
            <person name="Golubev S.N."/>
            <person name="Muratova A.Y."/>
            <person name="Markelova M.I."/>
        </authorList>
    </citation>
    <scope>NUCLEOTIDE SEQUENCE [LARGE SCALE GENOMIC DNA]</scope>
    <source>
        <strain evidence="1 2">Rsf11</strain>
    </source>
</reference>
<proteinExistence type="predicted"/>
<dbReference type="Proteomes" id="UP001496627">
    <property type="component" value="Unassembled WGS sequence"/>
</dbReference>